<keyword evidence="2" id="KW-1185">Reference proteome</keyword>
<sequence>MWPLIFIVIFIILMSTYTIMKKTNTKQIELDDLNTLYQCTSCGKLHRKYQEELQSLIDLTYSTPSICPRCHQPADLYIGEYFDWMKTNPECPKLRKQDLRKFKKTVKKARQLEKELQNLDAFLHYYHPVNKNKNSSDRDGKLL</sequence>
<dbReference type="AlphaFoldDB" id="A0A090IXE4"/>
<dbReference type="EMBL" id="CCRF01000041">
    <property type="protein sequence ID" value="CEE01118.1"/>
    <property type="molecule type" value="Genomic_DNA"/>
</dbReference>
<organism evidence="1 2">
    <name type="scientific">Caldibacillus thermoamylovorans</name>
    <dbReference type="NCBI Taxonomy" id="35841"/>
    <lineage>
        <taxon>Bacteria</taxon>
        <taxon>Bacillati</taxon>
        <taxon>Bacillota</taxon>
        <taxon>Bacilli</taxon>
        <taxon>Bacillales</taxon>
        <taxon>Bacillaceae</taxon>
        <taxon>Caldibacillus</taxon>
    </lineage>
</organism>
<accession>A0A090IXE4</accession>
<evidence type="ECO:0000313" key="2">
    <source>
        <dbReference type="Proteomes" id="UP000040576"/>
    </source>
</evidence>
<gene>
    <name evidence="1" type="ORF">BT1A1_1286</name>
</gene>
<proteinExistence type="predicted"/>
<evidence type="ECO:0000313" key="1">
    <source>
        <dbReference type="EMBL" id="CEE01118.1"/>
    </source>
</evidence>
<dbReference type="RefSeq" id="WP_034769227.1">
    <property type="nucleotide sequence ID" value="NZ_CCRF01000041.1"/>
</dbReference>
<dbReference type="Proteomes" id="UP000040576">
    <property type="component" value="Unassembled WGS sequence"/>
</dbReference>
<protein>
    <submittedName>
        <fullName evidence="1">Uncharacterized protein</fullName>
    </submittedName>
</protein>
<name>A0A090IXE4_9BACI</name>
<reference evidence="1 2" key="1">
    <citation type="submission" date="2014-07" db="EMBL/GenBank/DDBJ databases">
        <authorList>
            <person name="Wibberg Daniel"/>
        </authorList>
    </citation>
    <scope>NUCLEOTIDE SEQUENCE [LARGE SCALE GENOMIC DNA]</scope>
</reference>